<comment type="caution">
    <text evidence="1">The sequence shown here is derived from an EMBL/GenBank/DDBJ whole genome shotgun (WGS) entry which is preliminary data.</text>
</comment>
<proteinExistence type="predicted"/>
<evidence type="ECO:0000313" key="1">
    <source>
        <dbReference type="EMBL" id="PWA96850.1"/>
    </source>
</evidence>
<reference evidence="1 2" key="1">
    <citation type="journal article" date="2018" name="Mol. Plant">
        <title>The genome of Artemisia annua provides insight into the evolution of Asteraceae family and artemisinin biosynthesis.</title>
        <authorList>
            <person name="Shen Q."/>
            <person name="Zhang L."/>
            <person name="Liao Z."/>
            <person name="Wang S."/>
            <person name="Yan T."/>
            <person name="Shi P."/>
            <person name="Liu M."/>
            <person name="Fu X."/>
            <person name="Pan Q."/>
            <person name="Wang Y."/>
            <person name="Lv Z."/>
            <person name="Lu X."/>
            <person name="Zhang F."/>
            <person name="Jiang W."/>
            <person name="Ma Y."/>
            <person name="Chen M."/>
            <person name="Hao X."/>
            <person name="Li L."/>
            <person name="Tang Y."/>
            <person name="Lv G."/>
            <person name="Zhou Y."/>
            <person name="Sun X."/>
            <person name="Brodelius P.E."/>
            <person name="Rose J.K.C."/>
            <person name="Tang K."/>
        </authorList>
    </citation>
    <scope>NUCLEOTIDE SEQUENCE [LARGE SCALE GENOMIC DNA]</scope>
    <source>
        <strain evidence="2">cv. Huhao1</strain>
        <tissue evidence="1">Leaf</tissue>
    </source>
</reference>
<organism evidence="1 2">
    <name type="scientific">Artemisia annua</name>
    <name type="common">Sweet wormwood</name>
    <dbReference type="NCBI Taxonomy" id="35608"/>
    <lineage>
        <taxon>Eukaryota</taxon>
        <taxon>Viridiplantae</taxon>
        <taxon>Streptophyta</taxon>
        <taxon>Embryophyta</taxon>
        <taxon>Tracheophyta</taxon>
        <taxon>Spermatophyta</taxon>
        <taxon>Magnoliopsida</taxon>
        <taxon>eudicotyledons</taxon>
        <taxon>Gunneridae</taxon>
        <taxon>Pentapetalae</taxon>
        <taxon>asterids</taxon>
        <taxon>campanulids</taxon>
        <taxon>Asterales</taxon>
        <taxon>Asteraceae</taxon>
        <taxon>Asteroideae</taxon>
        <taxon>Anthemideae</taxon>
        <taxon>Artemisiinae</taxon>
        <taxon>Artemisia</taxon>
    </lineage>
</organism>
<protein>
    <submittedName>
        <fullName evidence="1">Uncharacterized protein</fullName>
    </submittedName>
</protein>
<gene>
    <name evidence="1" type="ORF">CTI12_AA035990</name>
</gene>
<keyword evidence="2" id="KW-1185">Reference proteome</keyword>
<dbReference type="AlphaFoldDB" id="A0A2U1QFS8"/>
<dbReference type="Proteomes" id="UP000245207">
    <property type="component" value="Unassembled WGS sequence"/>
</dbReference>
<sequence length="94" mass="11005">MACDFMCSTWHTSPYHKSIAKKNVDIIDRIASEMYINKKTELPLLFHGIVAYDKHLQQDEYVDGLARSRKRGLKHEREKGFFGSIFLKTLYHDA</sequence>
<name>A0A2U1QFS8_ARTAN</name>
<dbReference type="EMBL" id="PKPP01000156">
    <property type="protein sequence ID" value="PWA96850.1"/>
    <property type="molecule type" value="Genomic_DNA"/>
</dbReference>
<evidence type="ECO:0000313" key="2">
    <source>
        <dbReference type="Proteomes" id="UP000245207"/>
    </source>
</evidence>
<accession>A0A2U1QFS8</accession>